<dbReference type="Pfam" id="PF10497">
    <property type="entry name" value="zf-4CXXC_R1"/>
    <property type="match status" value="1"/>
</dbReference>
<evidence type="ECO:0000256" key="5">
    <source>
        <dbReference type="SAM" id="MobiDB-lite"/>
    </source>
</evidence>
<keyword evidence="4" id="KW-0539">Nucleus</keyword>
<dbReference type="Proteomes" id="UP001201163">
    <property type="component" value="Unassembled WGS sequence"/>
</dbReference>
<comment type="subcellular location">
    <subcellularLocation>
        <location evidence="1">Nucleus</location>
    </subcellularLocation>
</comment>
<keyword evidence="2" id="KW-0805">Transcription regulation</keyword>
<gene>
    <name evidence="7" type="ORF">EDB92DRAFT_2106234</name>
</gene>
<organism evidence="7 8">
    <name type="scientific">Lactarius akahatsu</name>
    <dbReference type="NCBI Taxonomy" id="416441"/>
    <lineage>
        <taxon>Eukaryota</taxon>
        <taxon>Fungi</taxon>
        <taxon>Dikarya</taxon>
        <taxon>Basidiomycota</taxon>
        <taxon>Agaricomycotina</taxon>
        <taxon>Agaricomycetes</taxon>
        <taxon>Russulales</taxon>
        <taxon>Russulaceae</taxon>
        <taxon>Lactarius</taxon>
    </lineage>
</organism>
<evidence type="ECO:0000256" key="4">
    <source>
        <dbReference type="ARBA" id="ARBA00023242"/>
    </source>
</evidence>
<evidence type="ECO:0000256" key="3">
    <source>
        <dbReference type="ARBA" id="ARBA00023163"/>
    </source>
</evidence>
<protein>
    <recommendedName>
        <fullName evidence="6">Zinc-finger domain-containing protein</fullName>
    </recommendedName>
</protein>
<proteinExistence type="predicted"/>
<name>A0AAD4LA89_9AGAM</name>
<dbReference type="EMBL" id="JAKELL010000086">
    <property type="protein sequence ID" value="KAH8983644.1"/>
    <property type="molecule type" value="Genomic_DNA"/>
</dbReference>
<dbReference type="AlphaFoldDB" id="A0AAD4LA89"/>
<accession>A0AAD4LA89</accession>
<evidence type="ECO:0000256" key="1">
    <source>
        <dbReference type="ARBA" id="ARBA00004123"/>
    </source>
</evidence>
<reference evidence="7" key="1">
    <citation type="submission" date="2022-01" db="EMBL/GenBank/DDBJ databases">
        <title>Comparative genomics reveals a dynamic genome evolution in the ectomycorrhizal milk-cap (Lactarius) mushrooms.</title>
        <authorList>
            <consortium name="DOE Joint Genome Institute"/>
            <person name="Lebreton A."/>
            <person name="Tang N."/>
            <person name="Kuo A."/>
            <person name="LaButti K."/>
            <person name="Drula E."/>
            <person name="Barry K."/>
            <person name="Clum A."/>
            <person name="Lipzen A."/>
            <person name="Mousain D."/>
            <person name="Ng V."/>
            <person name="Wang R."/>
            <person name="Wang X."/>
            <person name="Dai Y."/>
            <person name="Henrissat B."/>
            <person name="Grigoriev I.V."/>
            <person name="Guerin-Laguette A."/>
            <person name="Yu F."/>
            <person name="Martin F.M."/>
        </authorList>
    </citation>
    <scope>NUCLEOTIDE SEQUENCE</scope>
    <source>
        <strain evidence="7">QP</strain>
    </source>
</reference>
<evidence type="ECO:0000313" key="8">
    <source>
        <dbReference type="Proteomes" id="UP001201163"/>
    </source>
</evidence>
<evidence type="ECO:0000256" key="2">
    <source>
        <dbReference type="ARBA" id="ARBA00023015"/>
    </source>
</evidence>
<feature type="compositionally biased region" description="Low complexity" evidence="5">
    <location>
        <begin position="142"/>
        <end position="151"/>
    </location>
</feature>
<dbReference type="InterPro" id="IPR018866">
    <property type="entry name" value="Znf-4CXXC_R1"/>
</dbReference>
<comment type="caution">
    <text evidence="7">The sequence shown here is derived from an EMBL/GenBank/DDBJ whole genome shotgun (WGS) entry which is preliminary data.</text>
</comment>
<sequence>MCYTLTKASTDEQCPNLFCGLCIEIQYPESTFDRTVEDFECPACCNYCNCSLCSWERGEAYISERDGGWRSWIARQGGSYRTAPIPAKKSKNKDPGAAQVPATTMRRATTMTTTMADAEVFDWELERDGSVHARIVPVSQHTASPAAATTPTPLPRPRHYYRLPDTRTRAETEETAKRRHGGASCPFQISMTTQQKKTVIAGRGRRGKRIQVHRREPGAVVGCSVARWQRRRRRSASLMSPNDDDDGDEDGNLDEGGDVDIDDTDADDGISWPWYPYRLLSFLGLEFLVSP</sequence>
<keyword evidence="3" id="KW-0804">Transcription</keyword>
<evidence type="ECO:0000259" key="6">
    <source>
        <dbReference type="Pfam" id="PF10497"/>
    </source>
</evidence>
<evidence type="ECO:0000313" key="7">
    <source>
        <dbReference type="EMBL" id="KAH8983644.1"/>
    </source>
</evidence>
<feature type="compositionally biased region" description="Acidic residues" evidence="5">
    <location>
        <begin position="242"/>
        <end position="265"/>
    </location>
</feature>
<dbReference type="GO" id="GO:0005634">
    <property type="term" value="C:nucleus"/>
    <property type="evidence" value="ECO:0007669"/>
    <property type="project" value="UniProtKB-SubCell"/>
</dbReference>
<keyword evidence="8" id="KW-1185">Reference proteome</keyword>
<feature type="domain" description="Zinc-finger" evidence="6">
    <location>
        <begin position="11"/>
        <end position="60"/>
    </location>
</feature>
<feature type="region of interest" description="Disordered" evidence="5">
    <location>
        <begin position="140"/>
        <end position="161"/>
    </location>
</feature>
<feature type="region of interest" description="Disordered" evidence="5">
    <location>
        <begin position="231"/>
        <end position="265"/>
    </location>
</feature>